<evidence type="ECO:0008006" key="3">
    <source>
        <dbReference type="Google" id="ProtNLM"/>
    </source>
</evidence>
<sequence length="127" mass="14181">MTIPTPPDPNVAETVKHLPHAITTYLREAEPGRKPNHADLLSAFADDATVLDDGNTYTGHDEIRHWRDTAASEYTYTAELTHAEKLDDTHYVLTHHLSGNFPGGEVDLIYRFTLDDTARITTLEIAP</sequence>
<reference evidence="1 2" key="1">
    <citation type="journal article" date="2019" name="Int. J. Syst. Evol. Microbiol.">
        <title>The Global Catalogue of Microorganisms (GCM) 10K type strain sequencing project: providing services to taxonomists for standard genome sequencing and annotation.</title>
        <authorList>
            <consortium name="The Broad Institute Genomics Platform"/>
            <consortium name="The Broad Institute Genome Sequencing Center for Infectious Disease"/>
            <person name="Wu L."/>
            <person name="Ma J."/>
        </authorList>
    </citation>
    <scope>NUCLEOTIDE SEQUENCE [LARGE SCALE GENOMIC DNA]</scope>
    <source>
        <strain evidence="1 2">JCM 14306</strain>
    </source>
</reference>
<name>A0ABN2F171_9ACTN</name>
<dbReference type="Proteomes" id="UP001501319">
    <property type="component" value="Unassembled WGS sequence"/>
</dbReference>
<dbReference type="InterPro" id="IPR032710">
    <property type="entry name" value="NTF2-like_dom_sf"/>
</dbReference>
<gene>
    <name evidence="1" type="ORF">GCM10009744_08040</name>
</gene>
<protein>
    <recommendedName>
        <fullName evidence="3">Nuclear transport factor 2 family protein</fullName>
    </recommendedName>
</protein>
<dbReference type="SUPFAM" id="SSF54427">
    <property type="entry name" value="NTF2-like"/>
    <property type="match status" value="1"/>
</dbReference>
<proteinExistence type="predicted"/>
<accession>A0ABN2F171</accession>
<dbReference type="EMBL" id="BAAANE010000002">
    <property type="protein sequence ID" value="GAA1623062.1"/>
    <property type="molecule type" value="Genomic_DNA"/>
</dbReference>
<dbReference type="Gene3D" id="3.10.450.50">
    <property type="match status" value="1"/>
</dbReference>
<organism evidence="1 2">
    <name type="scientific">Kribbella alba</name>
    <dbReference type="NCBI Taxonomy" id="190197"/>
    <lineage>
        <taxon>Bacteria</taxon>
        <taxon>Bacillati</taxon>
        <taxon>Actinomycetota</taxon>
        <taxon>Actinomycetes</taxon>
        <taxon>Propionibacteriales</taxon>
        <taxon>Kribbellaceae</taxon>
        <taxon>Kribbella</taxon>
    </lineage>
</organism>
<dbReference type="RefSeq" id="WP_344108801.1">
    <property type="nucleotide sequence ID" value="NZ_BAAANE010000002.1"/>
</dbReference>
<evidence type="ECO:0000313" key="2">
    <source>
        <dbReference type="Proteomes" id="UP001501319"/>
    </source>
</evidence>
<keyword evidence="2" id="KW-1185">Reference proteome</keyword>
<comment type="caution">
    <text evidence="1">The sequence shown here is derived from an EMBL/GenBank/DDBJ whole genome shotgun (WGS) entry which is preliminary data.</text>
</comment>
<evidence type="ECO:0000313" key="1">
    <source>
        <dbReference type="EMBL" id="GAA1623062.1"/>
    </source>
</evidence>